<dbReference type="SUPFAM" id="SSF56059">
    <property type="entry name" value="Glutathione synthetase ATP-binding domain-like"/>
    <property type="match status" value="1"/>
</dbReference>
<evidence type="ECO:0000256" key="7">
    <source>
        <dbReference type="SAM" id="MobiDB-lite"/>
    </source>
</evidence>
<comment type="function">
    <text evidence="5">Catalyzes the ATP-dependent conversion of 5-aminoimidazole ribonucleotide (AIR) and HCO(3)(-) to N5-carboxyaminoimidazole ribonucleotide (N5-CAIR).</text>
</comment>
<dbReference type="GO" id="GO:0005829">
    <property type="term" value="C:cytosol"/>
    <property type="evidence" value="ECO:0007669"/>
    <property type="project" value="TreeGrafter"/>
</dbReference>
<dbReference type="NCBIfam" id="NF004675">
    <property type="entry name" value="PRK06019.1-1"/>
    <property type="match status" value="1"/>
</dbReference>
<dbReference type="HAMAP" id="MF_01928">
    <property type="entry name" value="PurK"/>
    <property type="match status" value="1"/>
</dbReference>
<keyword evidence="3 5" id="KW-0658">Purine biosynthesis</keyword>
<dbReference type="GO" id="GO:0046872">
    <property type="term" value="F:metal ion binding"/>
    <property type="evidence" value="ECO:0007669"/>
    <property type="project" value="InterPro"/>
</dbReference>
<dbReference type="InterPro" id="IPR003135">
    <property type="entry name" value="ATP-grasp_carboxylate-amine"/>
</dbReference>
<dbReference type="EMBL" id="RHLK01000009">
    <property type="protein sequence ID" value="MVP00944.1"/>
    <property type="molecule type" value="Genomic_DNA"/>
</dbReference>
<dbReference type="OrthoDB" id="9804625at2"/>
<dbReference type="InterPro" id="IPR011761">
    <property type="entry name" value="ATP-grasp"/>
</dbReference>
<feature type="compositionally biased region" description="Basic and acidic residues" evidence="7">
    <location>
        <begin position="1"/>
        <end position="10"/>
    </location>
</feature>
<dbReference type="PROSITE" id="PS50975">
    <property type="entry name" value="ATP_GRASP"/>
    <property type="match status" value="1"/>
</dbReference>
<organism evidence="9 10">
    <name type="scientific">Paenibacillus lutrae</name>
    <dbReference type="NCBI Taxonomy" id="2078573"/>
    <lineage>
        <taxon>Bacteria</taxon>
        <taxon>Bacillati</taxon>
        <taxon>Bacillota</taxon>
        <taxon>Bacilli</taxon>
        <taxon>Bacillales</taxon>
        <taxon>Paenibacillaceae</taxon>
        <taxon>Paenibacillus</taxon>
    </lineage>
</organism>
<comment type="subunit">
    <text evidence="5 6">Homodimer.</text>
</comment>
<evidence type="ECO:0000256" key="4">
    <source>
        <dbReference type="ARBA" id="ARBA00022840"/>
    </source>
</evidence>
<dbReference type="NCBIfam" id="NF004676">
    <property type="entry name" value="PRK06019.1-2"/>
    <property type="match status" value="1"/>
</dbReference>
<sequence>MTDMNKESSRGSEAFQQADSANGNVSMSGTNNLSNSEIAGANPAVQSVKAADRSVVADARIQATEFAAGTESAKDADGQKQRTILPGGTIGILGGGQLGRMLTLAGRNMGYRFVTLEPGPDSPCGQVADRQIEASYDDVEAARELAKVSDVITYEFENVDAAVTKLLTQEAYVPQGSSLLYTTQHRLREKRAIEAAGVRVAPYAEITSVQELHEAAARFGMPCVLKTATGGYDGKGQWVIRSADEVPAAFEELSRAGTDLVLEQFIRFEHEISVIAARSPRGEVKAFPAAENIHIDNILHLSIVPARIDKRIQDEAERLAIRIAESMEAVGLIAVEMFLTEDGELFVNELAPRPHNSGHYTMEACHTSQFEQHIRAICNLPLGYAGLLTPVVMVNVLGEHVEPLLKWIGQDESGAEASGVTAKLHLYGKHEAKIKRKMGHVNLLTEDYDLALKWIEKSGIWNS</sequence>
<evidence type="ECO:0000256" key="1">
    <source>
        <dbReference type="ARBA" id="ARBA00022598"/>
    </source>
</evidence>
<dbReference type="FunFam" id="3.30.1490.20:FF:000015">
    <property type="entry name" value="N5-carboxyaminoimidazole ribonucleotide synthase"/>
    <property type="match status" value="1"/>
</dbReference>
<reference evidence="9 10" key="1">
    <citation type="journal article" date="2019" name="Microorganisms">
        <title>Paenibacillus lutrae sp. nov., A Chitinolytic Species Isolated from A River Otter in Castril Natural Park, Granada, Spain.</title>
        <authorList>
            <person name="Rodriguez M."/>
            <person name="Reina J.C."/>
            <person name="Bejar V."/>
            <person name="Llamas I."/>
        </authorList>
    </citation>
    <scope>NUCLEOTIDE SEQUENCE [LARGE SCALE GENOMIC DNA]</scope>
    <source>
        <strain evidence="9 10">N10</strain>
    </source>
</reference>
<dbReference type="RefSeq" id="WP_157336916.1">
    <property type="nucleotide sequence ID" value="NZ_RHLK01000009.1"/>
</dbReference>
<dbReference type="GO" id="GO:0005524">
    <property type="term" value="F:ATP binding"/>
    <property type="evidence" value="ECO:0007669"/>
    <property type="project" value="UniProtKB-UniRule"/>
</dbReference>
<dbReference type="SUPFAM" id="SSF52440">
    <property type="entry name" value="PreATP-grasp domain"/>
    <property type="match status" value="1"/>
</dbReference>
<comment type="catalytic activity">
    <reaction evidence="5 6">
        <text>5-amino-1-(5-phospho-beta-D-ribosyl)imidazole + hydrogencarbonate + ATP = 5-carboxyamino-1-(5-phospho-D-ribosyl)imidazole + ADP + phosphate + 2 H(+)</text>
        <dbReference type="Rhea" id="RHEA:19317"/>
        <dbReference type="ChEBI" id="CHEBI:15378"/>
        <dbReference type="ChEBI" id="CHEBI:17544"/>
        <dbReference type="ChEBI" id="CHEBI:30616"/>
        <dbReference type="ChEBI" id="CHEBI:43474"/>
        <dbReference type="ChEBI" id="CHEBI:58730"/>
        <dbReference type="ChEBI" id="CHEBI:137981"/>
        <dbReference type="ChEBI" id="CHEBI:456216"/>
        <dbReference type="EC" id="6.3.4.18"/>
    </reaction>
</comment>
<feature type="binding site" evidence="5">
    <location>
        <begin position="263"/>
        <end position="266"/>
    </location>
    <ligand>
        <name>ATP</name>
        <dbReference type="ChEBI" id="CHEBI:30616"/>
    </ligand>
</feature>
<accession>A0A7X3FJK7</accession>
<dbReference type="NCBIfam" id="TIGR01161">
    <property type="entry name" value="purK"/>
    <property type="match status" value="1"/>
</dbReference>
<dbReference type="Pfam" id="PF17769">
    <property type="entry name" value="PurK_C"/>
    <property type="match status" value="1"/>
</dbReference>
<dbReference type="InterPro" id="IPR016185">
    <property type="entry name" value="PreATP-grasp_dom_sf"/>
</dbReference>
<feature type="binding site" evidence="5">
    <location>
        <begin position="348"/>
        <end position="349"/>
    </location>
    <ligand>
        <name>ATP</name>
        <dbReference type="ChEBI" id="CHEBI:30616"/>
    </ligand>
</feature>
<evidence type="ECO:0000256" key="6">
    <source>
        <dbReference type="RuleBase" id="RU361200"/>
    </source>
</evidence>
<evidence type="ECO:0000256" key="3">
    <source>
        <dbReference type="ARBA" id="ARBA00022755"/>
    </source>
</evidence>
<feature type="binding site" evidence="5">
    <location>
        <position position="294"/>
    </location>
    <ligand>
        <name>ATP</name>
        <dbReference type="ChEBI" id="CHEBI:30616"/>
    </ligand>
</feature>
<feature type="domain" description="ATP-grasp" evidence="8">
    <location>
        <begin position="190"/>
        <end position="378"/>
    </location>
</feature>
<dbReference type="FunFam" id="3.40.50.20:FF:000016">
    <property type="entry name" value="N5-carboxyaminoimidazole ribonucleotide synthase"/>
    <property type="match status" value="1"/>
</dbReference>
<proteinExistence type="inferred from homology"/>
<evidence type="ECO:0000313" key="9">
    <source>
        <dbReference type="EMBL" id="MVP00944.1"/>
    </source>
</evidence>
<dbReference type="EC" id="6.3.4.18" evidence="5 6"/>
<feature type="region of interest" description="Disordered" evidence="7">
    <location>
        <begin position="1"/>
        <end position="34"/>
    </location>
</feature>
<keyword evidence="4 5" id="KW-0067">ATP-binding</keyword>
<dbReference type="InterPro" id="IPR040686">
    <property type="entry name" value="PurK_C"/>
</dbReference>
<dbReference type="FunFam" id="3.30.470.20:FF:000029">
    <property type="entry name" value="N5-carboxyaminoimidazole ribonucleotide synthase"/>
    <property type="match status" value="1"/>
</dbReference>
<dbReference type="GO" id="GO:0004638">
    <property type="term" value="F:phosphoribosylaminoimidazole carboxylase activity"/>
    <property type="evidence" value="ECO:0007669"/>
    <property type="project" value="InterPro"/>
</dbReference>
<feature type="compositionally biased region" description="Polar residues" evidence="7">
    <location>
        <begin position="14"/>
        <end position="34"/>
    </location>
</feature>
<feature type="binding site" evidence="5">
    <location>
        <position position="271"/>
    </location>
    <ligand>
        <name>ATP</name>
        <dbReference type="ChEBI" id="CHEBI:30616"/>
    </ligand>
</feature>
<evidence type="ECO:0000259" key="8">
    <source>
        <dbReference type="PROSITE" id="PS50975"/>
    </source>
</evidence>
<dbReference type="GO" id="GO:0034028">
    <property type="term" value="F:5-(carboxyamino)imidazole ribonucleotide synthase activity"/>
    <property type="evidence" value="ECO:0007669"/>
    <property type="project" value="UniProtKB-UniRule"/>
</dbReference>
<dbReference type="Proteomes" id="UP000490800">
    <property type="component" value="Unassembled WGS sequence"/>
</dbReference>
<dbReference type="PANTHER" id="PTHR11609:SF5">
    <property type="entry name" value="PHOSPHORIBOSYLAMINOIMIDAZOLE CARBOXYLASE"/>
    <property type="match status" value="1"/>
</dbReference>
<protein>
    <recommendedName>
        <fullName evidence="5 6">N5-carboxyaminoimidazole ribonucleotide synthase</fullName>
        <shortName evidence="5 6">N5-CAIR synthase</shortName>
        <ecNumber evidence="5 6">6.3.4.18</ecNumber>
    </recommendedName>
    <alternativeName>
        <fullName evidence="5 6">5-(carboxyamino)imidazole ribonucleotide synthetase</fullName>
    </alternativeName>
</protein>
<feature type="binding site" evidence="5">
    <location>
        <begin position="231"/>
        <end position="237"/>
    </location>
    <ligand>
        <name>ATP</name>
        <dbReference type="ChEBI" id="CHEBI:30616"/>
    </ligand>
</feature>
<comment type="caution">
    <text evidence="9">The sequence shown here is derived from an EMBL/GenBank/DDBJ whole genome shotgun (WGS) entry which is preliminary data.</text>
</comment>
<comment type="function">
    <text evidence="6">Catalyzes the ATP-dependent conversion of 5-aminoimidazole ribonucleotide (AIR) and HCO(3)- to N5-carboxyaminoimidazole ribonucleotide (N5-CAIR).</text>
</comment>
<dbReference type="AlphaFoldDB" id="A0A7X3FJK7"/>
<dbReference type="SUPFAM" id="SSF51246">
    <property type="entry name" value="Rudiment single hybrid motif"/>
    <property type="match status" value="1"/>
</dbReference>
<dbReference type="Gene3D" id="3.40.50.20">
    <property type="match status" value="1"/>
</dbReference>
<keyword evidence="2 5" id="KW-0547">Nucleotide-binding</keyword>
<evidence type="ECO:0000256" key="5">
    <source>
        <dbReference type="HAMAP-Rule" id="MF_01928"/>
    </source>
</evidence>
<dbReference type="InterPro" id="IPR005875">
    <property type="entry name" value="PurK"/>
</dbReference>
<dbReference type="GO" id="GO:0006189">
    <property type="term" value="P:'de novo' IMP biosynthetic process"/>
    <property type="evidence" value="ECO:0007669"/>
    <property type="project" value="UniProtKB-UniRule"/>
</dbReference>
<feature type="binding site" evidence="5">
    <location>
        <position position="186"/>
    </location>
    <ligand>
        <name>ATP</name>
        <dbReference type="ChEBI" id="CHEBI:30616"/>
    </ligand>
</feature>
<dbReference type="Gene3D" id="3.30.470.20">
    <property type="entry name" value="ATP-grasp fold, B domain"/>
    <property type="match status" value="1"/>
</dbReference>
<evidence type="ECO:0000313" key="10">
    <source>
        <dbReference type="Proteomes" id="UP000490800"/>
    </source>
</evidence>
<name>A0A7X3FJK7_9BACL</name>
<dbReference type="InterPro" id="IPR054350">
    <property type="entry name" value="PurT/PurK_preATP-grasp"/>
</dbReference>
<dbReference type="NCBIfam" id="NF004679">
    <property type="entry name" value="PRK06019.1-5"/>
    <property type="match status" value="1"/>
</dbReference>
<evidence type="ECO:0000256" key="2">
    <source>
        <dbReference type="ARBA" id="ARBA00022741"/>
    </source>
</evidence>
<comment type="similarity">
    <text evidence="5 6">Belongs to the PurK/PurT family.</text>
</comment>
<comment type="pathway">
    <text evidence="5 6">Purine metabolism; IMP biosynthesis via de novo pathway; 5-amino-1-(5-phospho-D-ribosyl)imidazole-4-carboxylate from 5-amino-1-(5-phospho-D-ribosyl)imidazole (N5-CAIR route): step 1/2.</text>
</comment>
<dbReference type="PANTHER" id="PTHR11609">
    <property type="entry name" value="PURINE BIOSYNTHESIS PROTEIN 6/7, PUR6/7"/>
    <property type="match status" value="1"/>
</dbReference>
<dbReference type="InterPro" id="IPR013815">
    <property type="entry name" value="ATP_grasp_subdomain_1"/>
</dbReference>
<dbReference type="Gene3D" id="3.30.1490.20">
    <property type="entry name" value="ATP-grasp fold, A domain"/>
    <property type="match status" value="1"/>
</dbReference>
<dbReference type="Pfam" id="PF02222">
    <property type="entry name" value="ATP-grasp"/>
    <property type="match status" value="1"/>
</dbReference>
<keyword evidence="10" id="KW-1185">Reference proteome</keyword>
<feature type="binding site" evidence="5">
    <location>
        <position position="226"/>
    </location>
    <ligand>
        <name>ATP</name>
        <dbReference type="ChEBI" id="CHEBI:30616"/>
    </ligand>
</feature>
<gene>
    <name evidence="5 6 9" type="primary">purK</name>
    <name evidence="9" type="ORF">EDM21_15660</name>
</gene>
<dbReference type="InterPro" id="IPR011054">
    <property type="entry name" value="Rudment_hybrid_motif"/>
</dbReference>
<dbReference type="Pfam" id="PF22660">
    <property type="entry name" value="RS_preATP-grasp-like"/>
    <property type="match status" value="1"/>
</dbReference>
<keyword evidence="1 5" id="KW-0436">Ligase</keyword>
<dbReference type="UniPathway" id="UPA00074">
    <property type="reaction ID" value="UER00942"/>
</dbReference>